<organism evidence="2 3">
    <name type="scientific">Vespula maculifrons</name>
    <name type="common">Eastern yellow jacket</name>
    <name type="synonym">Wasp</name>
    <dbReference type="NCBI Taxonomy" id="7453"/>
    <lineage>
        <taxon>Eukaryota</taxon>
        <taxon>Metazoa</taxon>
        <taxon>Ecdysozoa</taxon>
        <taxon>Arthropoda</taxon>
        <taxon>Hexapoda</taxon>
        <taxon>Insecta</taxon>
        <taxon>Pterygota</taxon>
        <taxon>Neoptera</taxon>
        <taxon>Endopterygota</taxon>
        <taxon>Hymenoptera</taxon>
        <taxon>Apocrita</taxon>
        <taxon>Aculeata</taxon>
        <taxon>Vespoidea</taxon>
        <taxon>Vespidae</taxon>
        <taxon>Vespinae</taxon>
        <taxon>Vespula</taxon>
    </lineage>
</organism>
<name>A0ABD2BUU2_VESMC</name>
<reference evidence="2 3" key="1">
    <citation type="journal article" date="2024" name="Ann. Entomol. Soc. Am.">
        <title>Genomic analyses of the southern and eastern yellowjacket wasps (Hymenoptera: Vespidae) reveal evolutionary signatures of social life.</title>
        <authorList>
            <person name="Catto M.A."/>
            <person name="Caine P.B."/>
            <person name="Orr S.E."/>
            <person name="Hunt B.G."/>
            <person name="Goodisman M.A.D."/>
        </authorList>
    </citation>
    <scope>NUCLEOTIDE SEQUENCE [LARGE SCALE GENOMIC DNA]</scope>
    <source>
        <strain evidence="2">232</strain>
        <tissue evidence="2">Head and thorax</tissue>
    </source>
</reference>
<dbReference type="Proteomes" id="UP001607303">
    <property type="component" value="Unassembled WGS sequence"/>
</dbReference>
<sequence>MLEKHRKSFDDLGTFPFESIGQLVDISNINILYREVPKSVHKIYRKMFDVTLNKNCTTKRIKNGRDNARKERKTHDYRNSTRVSSSDESRMRNIDPK</sequence>
<evidence type="ECO:0000313" key="3">
    <source>
        <dbReference type="Proteomes" id="UP001607303"/>
    </source>
</evidence>
<gene>
    <name evidence="2" type="ORF">V1477_013045</name>
</gene>
<feature type="compositionally biased region" description="Basic and acidic residues" evidence="1">
    <location>
        <begin position="63"/>
        <end position="97"/>
    </location>
</feature>
<dbReference type="AlphaFoldDB" id="A0ABD2BUU2"/>
<dbReference type="EMBL" id="JAYRBN010000066">
    <property type="protein sequence ID" value="KAL2736536.1"/>
    <property type="molecule type" value="Genomic_DNA"/>
</dbReference>
<proteinExistence type="predicted"/>
<feature type="region of interest" description="Disordered" evidence="1">
    <location>
        <begin position="60"/>
        <end position="97"/>
    </location>
</feature>
<protein>
    <submittedName>
        <fullName evidence="2">Uncharacterized protein</fullName>
    </submittedName>
</protein>
<accession>A0ABD2BUU2</accession>
<comment type="caution">
    <text evidence="2">The sequence shown here is derived from an EMBL/GenBank/DDBJ whole genome shotgun (WGS) entry which is preliminary data.</text>
</comment>
<evidence type="ECO:0000313" key="2">
    <source>
        <dbReference type="EMBL" id="KAL2736536.1"/>
    </source>
</evidence>
<evidence type="ECO:0000256" key="1">
    <source>
        <dbReference type="SAM" id="MobiDB-lite"/>
    </source>
</evidence>
<keyword evidence="3" id="KW-1185">Reference proteome</keyword>